<keyword evidence="3" id="KW-1185">Reference proteome</keyword>
<comment type="caution">
    <text evidence="2">The sequence shown here is derived from an EMBL/GenBank/DDBJ whole genome shotgun (WGS) entry which is preliminary data.</text>
</comment>
<dbReference type="EMBL" id="BAABUJ010000038">
    <property type="protein sequence ID" value="GAA5804799.1"/>
    <property type="molecule type" value="Genomic_DNA"/>
</dbReference>
<sequence>MDEKELRKFNYEFIKENNPDLNFVQCTDALINWVSNIPNKNKDMARLYLTKLTDRLEANYLNSTLETTYSTLNPNKRSLLEFLEIDHVEQERYFAKSTQFKGRHPIEPVSRSTSKSIASSSTMDTSSSREPMRVEGGKYRKQQSTTIQKPTTVNYFCDSYSEKAKSKNINTIFQSIASDPAGWEKKFNDKYELVFHGEGIIEEYLSKNITLEKLYTIYKKLEPSKFLSEKDEKFKLAAKMKQSLVALVLYLRLKGDSKDDKKDLVFGHLRRLVSYPTSSNPLWRHCRHVYLFYEQLGDTVILMPEIFDKIFFLQYPPSSMQTLIDLLKRDIHPYFTTTKRFSTILNENLEK</sequence>
<evidence type="ECO:0000313" key="3">
    <source>
        <dbReference type="Proteomes" id="UP001476247"/>
    </source>
</evidence>
<dbReference type="Proteomes" id="UP001476247">
    <property type="component" value="Unassembled WGS sequence"/>
</dbReference>
<accession>A0ABP9YCV8</accession>
<reference evidence="2 3" key="1">
    <citation type="submission" date="2024-04" db="EMBL/GenBank/DDBJ databases">
        <title>genome sequences of Mucor flavus KT1a and Helicostylum pulchrum KT1b strains isolation_sourced from the surface of a dry-aged beef.</title>
        <authorList>
            <person name="Toyotome T."/>
            <person name="Hosono M."/>
            <person name="Torimaru M."/>
            <person name="Fukuda K."/>
            <person name="Mikami N."/>
        </authorList>
    </citation>
    <scope>NUCLEOTIDE SEQUENCE [LARGE SCALE GENOMIC DNA]</scope>
    <source>
        <strain evidence="2 3">KT1b</strain>
    </source>
</reference>
<feature type="region of interest" description="Disordered" evidence="1">
    <location>
        <begin position="104"/>
        <end position="144"/>
    </location>
</feature>
<feature type="compositionally biased region" description="Low complexity" evidence="1">
    <location>
        <begin position="110"/>
        <end position="128"/>
    </location>
</feature>
<name>A0ABP9YCV8_9FUNG</name>
<organism evidence="2 3">
    <name type="scientific">Helicostylum pulchrum</name>
    <dbReference type="NCBI Taxonomy" id="562976"/>
    <lineage>
        <taxon>Eukaryota</taxon>
        <taxon>Fungi</taxon>
        <taxon>Fungi incertae sedis</taxon>
        <taxon>Mucoromycota</taxon>
        <taxon>Mucoromycotina</taxon>
        <taxon>Mucoromycetes</taxon>
        <taxon>Mucorales</taxon>
        <taxon>Mucorineae</taxon>
        <taxon>Mucoraceae</taxon>
        <taxon>Helicostylum</taxon>
    </lineage>
</organism>
<evidence type="ECO:0000256" key="1">
    <source>
        <dbReference type="SAM" id="MobiDB-lite"/>
    </source>
</evidence>
<gene>
    <name evidence="2" type="ORF">HPULCUR_010307</name>
</gene>
<evidence type="ECO:0000313" key="2">
    <source>
        <dbReference type="EMBL" id="GAA5804799.1"/>
    </source>
</evidence>
<proteinExistence type="predicted"/>
<protein>
    <submittedName>
        <fullName evidence="2">Uncharacterized protein</fullName>
    </submittedName>
</protein>